<dbReference type="Pfam" id="PF00293">
    <property type="entry name" value="NUDIX"/>
    <property type="match status" value="1"/>
</dbReference>
<dbReference type="PROSITE" id="PS51462">
    <property type="entry name" value="NUDIX"/>
    <property type="match status" value="1"/>
</dbReference>
<feature type="domain" description="Nudix hydrolase" evidence="8">
    <location>
        <begin position="89"/>
        <end position="224"/>
    </location>
</feature>
<evidence type="ECO:0000256" key="3">
    <source>
        <dbReference type="ARBA" id="ARBA00012057"/>
    </source>
</evidence>
<reference evidence="10" key="1">
    <citation type="journal article" date="2019" name="Int. J. Syst. Evol. Microbiol.">
        <title>The Global Catalogue of Microorganisms (GCM) 10K type strain sequencing project: providing services to taxonomists for standard genome sequencing and annotation.</title>
        <authorList>
            <consortium name="The Broad Institute Genomics Platform"/>
            <consortium name="The Broad Institute Genome Sequencing Center for Infectious Disease"/>
            <person name="Wu L."/>
            <person name="Ma J."/>
        </authorList>
    </citation>
    <scope>NUCLEOTIDE SEQUENCE [LARGE SCALE GENOMIC DNA]</scope>
    <source>
        <strain evidence="10">NBRC 108565</strain>
    </source>
</reference>
<dbReference type="EC" id="5.3.3.2" evidence="3 6"/>
<dbReference type="CDD" id="cd02885">
    <property type="entry name" value="NUDIX_IPP_Isomerase"/>
    <property type="match status" value="1"/>
</dbReference>
<dbReference type="Gene3D" id="3.90.79.10">
    <property type="entry name" value="Nucleoside Triphosphate Pyrophosphohydrolase"/>
    <property type="match status" value="1"/>
</dbReference>
<accession>A0ABN6XFF3</accession>
<evidence type="ECO:0000256" key="1">
    <source>
        <dbReference type="ARBA" id="ARBA00004826"/>
    </source>
</evidence>
<dbReference type="EMBL" id="AP027729">
    <property type="protein sequence ID" value="BDZ43566.1"/>
    <property type="molecule type" value="Genomic_DNA"/>
</dbReference>
<dbReference type="PANTHER" id="PTHR10885">
    <property type="entry name" value="ISOPENTENYL-DIPHOSPHATE DELTA-ISOMERASE"/>
    <property type="match status" value="1"/>
</dbReference>
<proteinExistence type="inferred from homology"/>
<gene>
    <name evidence="9" type="ORF">GCM10025865_28650</name>
</gene>
<keyword evidence="5" id="KW-0413">Isomerase</keyword>
<comment type="similarity">
    <text evidence="2">Belongs to the IPP isomerase type 1 family.</text>
</comment>
<feature type="region of interest" description="Disordered" evidence="7">
    <location>
        <begin position="1"/>
        <end position="23"/>
    </location>
</feature>
<evidence type="ECO:0000313" key="10">
    <source>
        <dbReference type="Proteomes" id="UP001321475"/>
    </source>
</evidence>
<evidence type="ECO:0000259" key="8">
    <source>
        <dbReference type="PROSITE" id="PS51462"/>
    </source>
</evidence>
<dbReference type="InterPro" id="IPR015797">
    <property type="entry name" value="NUDIX_hydrolase-like_dom_sf"/>
</dbReference>
<evidence type="ECO:0000256" key="4">
    <source>
        <dbReference type="ARBA" id="ARBA00023229"/>
    </source>
</evidence>
<evidence type="ECO:0000256" key="7">
    <source>
        <dbReference type="SAM" id="MobiDB-lite"/>
    </source>
</evidence>
<dbReference type="Proteomes" id="UP001321475">
    <property type="component" value="Chromosome"/>
</dbReference>
<evidence type="ECO:0000313" key="9">
    <source>
        <dbReference type="EMBL" id="BDZ43566.1"/>
    </source>
</evidence>
<comment type="pathway">
    <text evidence="1">Isoprenoid biosynthesis; dimethylallyl diphosphate biosynthesis; dimethylallyl diphosphate from isopentenyl diphosphate: step 1/1.</text>
</comment>
<evidence type="ECO:0000256" key="5">
    <source>
        <dbReference type="ARBA" id="ARBA00023235"/>
    </source>
</evidence>
<dbReference type="InterPro" id="IPR011876">
    <property type="entry name" value="IsopentenylPP_isomerase_typ1"/>
</dbReference>
<protein>
    <recommendedName>
        <fullName evidence="3 6">Isopentenyl-diphosphate delta-isomerase</fullName>
        <ecNumber evidence="3 6">5.3.3.2</ecNumber>
    </recommendedName>
</protein>
<name>A0ABN6XFF3_9CELL</name>
<sequence>MRQRVRRTTDTRAPSVPGRAPRHTWRFGTPGRVPGEYPRRARVLRAQPTDGEVTSDVSQSPPILVETVDPDGTATGEMEKLAAHAAPGTLHRAFSLFAFDGGRLLLQRRAAVKYHSPLVWTNTACGHPFAGEAPADAVRRRASDELGLALADLEEVGTVRYQVLDERTGLAEHEFNHVFVARTDGPLALNPDEVDSVRLVDADGLAAVRAEHGLTAWFDHVWDTALPAVSSRFPSFASVSRDH</sequence>
<evidence type="ECO:0000256" key="2">
    <source>
        <dbReference type="ARBA" id="ARBA00007579"/>
    </source>
</evidence>
<keyword evidence="4" id="KW-0414">Isoprene biosynthesis</keyword>
<dbReference type="SUPFAM" id="SSF55811">
    <property type="entry name" value="Nudix"/>
    <property type="match status" value="1"/>
</dbReference>
<evidence type="ECO:0000256" key="6">
    <source>
        <dbReference type="NCBIfam" id="TIGR02150"/>
    </source>
</evidence>
<dbReference type="NCBIfam" id="TIGR02150">
    <property type="entry name" value="IPP_isom_1"/>
    <property type="match status" value="1"/>
</dbReference>
<dbReference type="InterPro" id="IPR000086">
    <property type="entry name" value="NUDIX_hydrolase_dom"/>
</dbReference>
<dbReference type="NCBIfam" id="NF002995">
    <property type="entry name" value="PRK03759.1"/>
    <property type="match status" value="1"/>
</dbReference>
<keyword evidence="10" id="KW-1185">Reference proteome</keyword>
<organism evidence="9 10">
    <name type="scientific">Paraoerskovia sediminicola</name>
    <dbReference type="NCBI Taxonomy" id="1138587"/>
    <lineage>
        <taxon>Bacteria</taxon>
        <taxon>Bacillati</taxon>
        <taxon>Actinomycetota</taxon>
        <taxon>Actinomycetes</taxon>
        <taxon>Micrococcales</taxon>
        <taxon>Cellulomonadaceae</taxon>
        <taxon>Paraoerskovia</taxon>
    </lineage>
</organism>
<dbReference type="PANTHER" id="PTHR10885:SF0">
    <property type="entry name" value="ISOPENTENYL-DIPHOSPHATE DELTA-ISOMERASE"/>
    <property type="match status" value="1"/>
</dbReference>